<name>A0A4Z2IHZ5_9TELE</name>
<accession>A0A4Z2IHZ5</accession>
<reference evidence="3 4" key="1">
    <citation type="submission" date="2019-03" db="EMBL/GenBank/DDBJ databases">
        <title>First draft genome of Liparis tanakae, snailfish: a comprehensive survey of snailfish specific genes.</title>
        <authorList>
            <person name="Kim W."/>
            <person name="Song I."/>
            <person name="Jeong J.-H."/>
            <person name="Kim D."/>
            <person name="Kim S."/>
            <person name="Ryu S."/>
            <person name="Song J.Y."/>
            <person name="Lee S.K."/>
        </authorList>
    </citation>
    <scope>NUCLEOTIDE SEQUENCE [LARGE SCALE GENOMIC DNA]</scope>
    <source>
        <tissue evidence="3">Muscle</tissue>
    </source>
</reference>
<dbReference type="EMBL" id="SRLO01000087">
    <property type="protein sequence ID" value="TNN77074.1"/>
    <property type="molecule type" value="Genomic_DNA"/>
</dbReference>
<evidence type="ECO:0000313" key="4">
    <source>
        <dbReference type="Proteomes" id="UP000314294"/>
    </source>
</evidence>
<keyword evidence="2" id="KW-0812">Transmembrane</keyword>
<evidence type="ECO:0000256" key="2">
    <source>
        <dbReference type="SAM" id="Phobius"/>
    </source>
</evidence>
<proteinExistence type="predicted"/>
<feature type="region of interest" description="Disordered" evidence="1">
    <location>
        <begin position="60"/>
        <end position="79"/>
    </location>
</feature>
<dbReference type="Proteomes" id="UP000314294">
    <property type="component" value="Unassembled WGS sequence"/>
</dbReference>
<dbReference type="AlphaFoldDB" id="A0A4Z2IHZ5"/>
<feature type="transmembrane region" description="Helical" evidence="2">
    <location>
        <begin position="23"/>
        <end position="46"/>
    </location>
</feature>
<keyword evidence="2" id="KW-0472">Membrane</keyword>
<evidence type="ECO:0000313" key="3">
    <source>
        <dbReference type="EMBL" id="TNN77074.1"/>
    </source>
</evidence>
<organism evidence="3 4">
    <name type="scientific">Liparis tanakae</name>
    <name type="common">Tanaka's snailfish</name>
    <dbReference type="NCBI Taxonomy" id="230148"/>
    <lineage>
        <taxon>Eukaryota</taxon>
        <taxon>Metazoa</taxon>
        <taxon>Chordata</taxon>
        <taxon>Craniata</taxon>
        <taxon>Vertebrata</taxon>
        <taxon>Euteleostomi</taxon>
        <taxon>Actinopterygii</taxon>
        <taxon>Neopterygii</taxon>
        <taxon>Teleostei</taxon>
        <taxon>Neoteleostei</taxon>
        <taxon>Acanthomorphata</taxon>
        <taxon>Eupercaria</taxon>
        <taxon>Perciformes</taxon>
        <taxon>Cottioidei</taxon>
        <taxon>Cottales</taxon>
        <taxon>Liparidae</taxon>
        <taxon>Liparis</taxon>
    </lineage>
</organism>
<keyword evidence="2" id="KW-1133">Transmembrane helix</keyword>
<sequence>MIVNYICIPGNDTATCSAPSNSITGLAVGLTSLFVLLLIGAGVIVYKYHSKMRSMLQFEQRRSHKKQNDTETPPEGSNQYVSLIREQPTGQNPVYENLPTRKTGYTRPALNKLPRASEEDVYLQCDSPDDAIYSNDPACNLSILSDFQEEDVYIVPDSS</sequence>
<comment type="caution">
    <text evidence="3">The sequence shown here is derived from an EMBL/GenBank/DDBJ whole genome shotgun (WGS) entry which is preliminary data.</text>
</comment>
<gene>
    <name evidence="3" type="ORF">EYF80_012712</name>
</gene>
<evidence type="ECO:0000256" key="1">
    <source>
        <dbReference type="SAM" id="MobiDB-lite"/>
    </source>
</evidence>
<protein>
    <submittedName>
        <fullName evidence="3">Uncharacterized protein</fullName>
    </submittedName>
</protein>
<keyword evidence="4" id="KW-1185">Reference proteome</keyword>
<dbReference type="OrthoDB" id="8400687at2759"/>